<protein>
    <recommendedName>
        <fullName evidence="6">Prolyl endopeptidase</fullName>
        <ecNumber evidence="6">3.4.21.-</ecNumber>
    </recommendedName>
</protein>
<evidence type="ECO:0000313" key="10">
    <source>
        <dbReference type="Proteomes" id="UP000286510"/>
    </source>
</evidence>
<evidence type="ECO:0000256" key="4">
    <source>
        <dbReference type="ARBA" id="ARBA00022825"/>
    </source>
</evidence>
<evidence type="ECO:0000313" key="9">
    <source>
        <dbReference type="EMBL" id="RHZ27861.1"/>
    </source>
</evidence>
<dbReference type="InterPro" id="IPR051543">
    <property type="entry name" value="Serine_Peptidase_S9A"/>
</dbReference>
<dbReference type="PANTHER" id="PTHR11757">
    <property type="entry name" value="PROTEASE FAMILY S9A OLIGOPEPTIDASE"/>
    <property type="match status" value="1"/>
</dbReference>
<name>A0A418FE23_APHAT</name>
<evidence type="ECO:0000256" key="6">
    <source>
        <dbReference type="RuleBase" id="RU368024"/>
    </source>
</evidence>
<evidence type="ECO:0000259" key="7">
    <source>
        <dbReference type="Pfam" id="PF00326"/>
    </source>
</evidence>
<dbReference type="EC" id="3.4.21.-" evidence="6"/>
<keyword evidence="3 6" id="KW-0378">Hydrolase</keyword>
<evidence type="ECO:0000256" key="5">
    <source>
        <dbReference type="ARBA" id="ARBA00045448"/>
    </source>
</evidence>
<dbReference type="GO" id="GO:0006508">
    <property type="term" value="P:proteolysis"/>
    <property type="evidence" value="ECO:0007669"/>
    <property type="project" value="UniProtKB-KW"/>
</dbReference>
<dbReference type="SUPFAM" id="SSF50993">
    <property type="entry name" value="Peptidase/esterase 'gauge' domain"/>
    <property type="match status" value="1"/>
</dbReference>
<organism evidence="9 10">
    <name type="scientific">Aphanomyces astaci</name>
    <name type="common">Crayfish plague agent</name>
    <dbReference type="NCBI Taxonomy" id="112090"/>
    <lineage>
        <taxon>Eukaryota</taxon>
        <taxon>Sar</taxon>
        <taxon>Stramenopiles</taxon>
        <taxon>Oomycota</taxon>
        <taxon>Saprolegniomycetes</taxon>
        <taxon>Saprolegniales</taxon>
        <taxon>Verrucalvaceae</taxon>
        <taxon>Aphanomyces</taxon>
    </lineage>
</organism>
<dbReference type="Gene3D" id="2.130.10.120">
    <property type="entry name" value="Prolyl oligopeptidase, N-terminal domain"/>
    <property type="match status" value="1"/>
</dbReference>
<dbReference type="SUPFAM" id="SSF53474">
    <property type="entry name" value="alpha/beta-Hydrolases"/>
    <property type="match status" value="1"/>
</dbReference>
<dbReference type="InterPro" id="IPR023302">
    <property type="entry name" value="Pept_S9A_N"/>
</dbReference>
<gene>
    <name evidence="9" type="ORF">DYB26_003107</name>
</gene>
<sequence>MKLPSKTSASLGLGLTVGLASLAINFIRRRALTTAAAAARVPPALPKRPKMVPYGKVPGENRGEQPMEPIIYLEDPYYYVRDDTRTNKEILDHLRAENAYTKAALSHLDGPQDELYKELLSHVQETDQMVPYPHGDFVYYTRTEEGKAYRIHCRKPRHDDGAEEILLDVNKLAEGQAHCDVGSVEVSPDHKLVAYSVDFQSYETYDIYVKDLTTNGVTKVVTGCDGGFEWGHDASTLFYVTQDDAHRSHKVWSHALSDTSSQSSDTCLFTEADEMFRCGIFKTRSDRFLAISTSSSVTSEVHVLDLQQPPAADGFICVAPRQEGVLYDVNHWHDSFLISTNRDDARNFKLVSVPVDVVFDKQATAEWTPVFPYDPSVKVDGVSCFDSYFALFGRQHGLTQLWICSYDTDGKTVVKKQLDMPEDMYTLGGSVNMEYNSVVHRFTYSSMTTPVQTVEYDTVTHTTTILKETPVPNYDRSLYQCERVDATASDGTIIPISLVYRKDKKKPDGQPQALHLYGYGSYEIPIGEMKYGLQWSFRYESAKYLTKMTTFTDFIACAEHLVATKVTSPSHMTCEGRSAGGLLMGAVLNLRPDLFTAAVAGVPFVDVMNSMCDATIPLTTGEWAEWGNPNELEYFSYMLQYSPYENVKAQAYPNLLVTGGLFDPRVAYWEPTKWVAKLRDLKTDNNQVLLKMDLDAGHFSASDRYHYLKEKAVDLSFILDQLKCLEK</sequence>
<dbReference type="Pfam" id="PF00326">
    <property type="entry name" value="Peptidase_S9"/>
    <property type="match status" value="1"/>
</dbReference>
<dbReference type="InterPro" id="IPR002470">
    <property type="entry name" value="Peptidase_S9A"/>
</dbReference>
<dbReference type="PANTHER" id="PTHR11757:SF19">
    <property type="entry name" value="PROLYL ENDOPEPTIDASE-LIKE"/>
    <property type="match status" value="1"/>
</dbReference>
<dbReference type="Proteomes" id="UP000286510">
    <property type="component" value="Unassembled WGS sequence"/>
</dbReference>
<comment type="similarity">
    <text evidence="1 6">Belongs to the peptidase S9A family.</text>
</comment>
<accession>A0A418FE23</accession>
<dbReference type="Gene3D" id="3.40.50.1820">
    <property type="entry name" value="alpha/beta hydrolase"/>
    <property type="match status" value="2"/>
</dbReference>
<reference evidence="9 10" key="1">
    <citation type="submission" date="2018-08" db="EMBL/GenBank/DDBJ databases">
        <title>Aphanomyces genome sequencing and annotation.</title>
        <authorList>
            <person name="Minardi D."/>
            <person name="Oidtmann B."/>
            <person name="Van Der Giezen M."/>
            <person name="Studholme D.J."/>
        </authorList>
    </citation>
    <scope>NUCLEOTIDE SEQUENCE [LARGE SCALE GENOMIC DNA]</scope>
    <source>
        <strain evidence="9 10">FDL457</strain>
    </source>
</reference>
<dbReference type="AlphaFoldDB" id="A0A418FE23"/>
<keyword evidence="2 6" id="KW-0645">Protease</keyword>
<dbReference type="Pfam" id="PF02897">
    <property type="entry name" value="Peptidase_S9_N"/>
    <property type="match status" value="1"/>
</dbReference>
<keyword evidence="4 6" id="KW-0720">Serine protease</keyword>
<comment type="caution">
    <text evidence="9">The sequence shown here is derived from an EMBL/GenBank/DDBJ whole genome shotgun (WGS) entry which is preliminary data.</text>
</comment>
<evidence type="ECO:0000259" key="8">
    <source>
        <dbReference type="Pfam" id="PF02897"/>
    </source>
</evidence>
<evidence type="ECO:0000256" key="1">
    <source>
        <dbReference type="ARBA" id="ARBA00005228"/>
    </source>
</evidence>
<dbReference type="PRINTS" id="PR00862">
    <property type="entry name" value="PROLIGOPTASE"/>
</dbReference>
<dbReference type="InterPro" id="IPR001375">
    <property type="entry name" value="Peptidase_S9_cat"/>
</dbReference>
<evidence type="ECO:0000256" key="3">
    <source>
        <dbReference type="ARBA" id="ARBA00022801"/>
    </source>
</evidence>
<dbReference type="EMBL" id="QUTF01011588">
    <property type="protein sequence ID" value="RHZ27861.1"/>
    <property type="molecule type" value="Genomic_DNA"/>
</dbReference>
<proteinExistence type="inferred from homology"/>
<dbReference type="VEuPathDB" id="FungiDB:H257_15504"/>
<dbReference type="InterPro" id="IPR029058">
    <property type="entry name" value="AB_hydrolase_fold"/>
</dbReference>
<dbReference type="GO" id="GO:0004252">
    <property type="term" value="F:serine-type endopeptidase activity"/>
    <property type="evidence" value="ECO:0007669"/>
    <property type="project" value="UniProtKB-UniRule"/>
</dbReference>
<feature type="domain" description="Peptidase S9 prolyl oligopeptidase catalytic" evidence="7">
    <location>
        <begin position="528"/>
        <end position="723"/>
    </location>
</feature>
<feature type="domain" description="Peptidase S9A N-terminal" evidence="8">
    <location>
        <begin position="73"/>
        <end position="468"/>
    </location>
</feature>
<evidence type="ECO:0000256" key="2">
    <source>
        <dbReference type="ARBA" id="ARBA00022670"/>
    </source>
</evidence>
<comment type="function">
    <text evidence="5">Serine peptidase whose precise substrate specificity remains unclear. Does not cleave peptides after a arginine or lysine residue. Regulates trans-Golgi network morphology and sorting by regulating the membrane binding of the AP-1 complex. May play a role in the regulation of synaptic vesicle exocytosis.</text>
</comment>